<protein>
    <recommendedName>
        <fullName evidence="8">DUF86 domain-containing protein</fullName>
    </recommendedName>
</protein>
<evidence type="ECO:0000313" key="6">
    <source>
        <dbReference type="EMBL" id="OGH75754.1"/>
    </source>
</evidence>
<reference evidence="6 7" key="1">
    <citation type="journal article" date="2016" name="Nat. Commun.">
        <title>Thousands of microbial genomes shed light on interconnected biogeochemical processes in an aquifer system.</title>
        <authorList>
            <person name="Anantharaman K."/>
            <person name="Brown C.T."/>
            <person name="Hug L.A."/>
            <person name="Sharon I."/>
            <person name="Castelle C.J."/>
            <person name="Probst A.J."/>
            <person name="Thomas B.C."/>
            <person name="Singh A."/>
            <person name="Wilkins M.J."/>
            <person name="Karaoz U."/>
            <person name="Brodie E.L."/>
            <person name="Williams K.H."/>
            <person name="Hubbard S.S."/>
            <person name="Banfield J.F."/>
        </authorList>
    </citation>
    <scope>NUCLEOTIDE SEQUENCE [LARGE SCALE GENOMIC DNA]</scope>
</reference>
<evidence type="ECO:0000256" key="2">
    <source>
        <dbReference type="ARBA" id="ARBA00022649"/>
    </source>
</evidence>
<evidence type="ECO:0000313" key="7">
    <source>
        <dbReference type="Proteomes" id="UP000178347"/>
    </source>
</evidence>
<dbReference type="Proteomes" id="UP000178347">
    <property type="component" value="Unassembled WGS sequence"/>
</dbReference>
<keyword evidence="2" id="KW-1277">Toxin-antitoxin system</keyword>
<dbReference type="GO" id="GO:0110001">
    <property type="term" value="C:toxin-antitoxin complex"/>
    <property type="evidence" value="ECO:0007669"/>
    <property type="project" value="InterPro"/>
</dbReference>
<keyword evidence="3" id="KW-0540">Nuclease</keyword>
<dbReference type="GO" id="GO:0016787">
    <property type="term" value="F:hydrolase activity"/>
    <property type="evidence" value="ECO:0007669"/>
    <property type="project" value="UniProtKB-KW"/>
</dbReference>
<dbReference type="GO" id="GO:0000166">
    <property type="term" value="F:nucleotide binding"/>
    <property type="evidence" value="ECO:0007669"/>
    <property type="project" value="UniProtKB-KW"/>
</dbReference>
<dbReference type="PANTHER" id="PTHR34139:SF1">
    <property type="entry name" value="RNASE MJ1380-RELATED"/>
    <property type="match status" value="1"/>
</dbReference>
<gene>
    <name evidence="6" type="ORF">A3G00_03360</name>
</gene>
<evidence type="ECO:0000256" key="5">
    <source>
        <dbReference type="ARBA" id="ARBA00022801"/>
    </source>
</evidence>
<name>A0A1F6MVS6_9BACT</name>
<dbReference type="STRING" id="1798692.A3G00_03360"/>
<dbReference type="GO" id="GO:0004540">
    <property type="term" value="F:RNA nuclease activity"/>
    <property type="evidence" value="ECO:0007669"/>
    <property type="project" value="InterPro"/>
</dbReference>
<comment type="caution">
    <text evidence="6">The sequence shown here is derived from an EMBL/GenBank/DDBJ whole genome shotgun (WGS) entry which is preliminary data.</text>
</comment>
<dbReference type="InterPro" id="IPR008201">
    <property type="entry name" value="HepT-like"/>
</dbReference>
<dbReference type="InterPro" id="IPR051813">
    <property type="entry name" value="HepT_RNase_toxin"/>
</dbReference>
<evidence type="ECO:0008006" key="8">
    <source>
        <dbReference type="Google" id="ProtNLM"/>
    </source>
</evidence>
<keyword evidence="5" id="KW-0378">Hydrolase</keyword>
<evidence type="ECO:0000256" key="1">
    <source>
        <dbReference type="ARBA" id="ARBA00022553"/>
    </source>
</evidence>
<dbReference type="PANTHER" id="PTHR34139">
    <property type="entry name" value="UPF0331 PROTEIN MJ0127"/>
    <property type="match status" value="1"/>
</dbReference>
<evidence type="ECO:0000256" key="3">
    <source>
        <dbReference type="ARBA" id="ARBA00022722"/>
    </source>
</evidence>
<keyword evidence="1" id="KW-0597">Phosphoprotein</keyword>
<organism evidence="6 7">
    <name type="scientific">Candidatus Magasanikbacteria bacterium RIFCSPLOWO2_12_FULL_43_12</name>
    <dbReference type="NCBI Taxonomy" id="1798692"/>
    <lineage>
        <taxon>Bacteria</taxon>
        <taxon>Candidatus Magasanikiibacteriota</taxon>
    </lineage>
</organism>
<sequence>MKKDPKIFLLHILESIANVEDYLAGKTKKDFLESELLQDAFIRRLEVIGEAVSQIPDDVRRAFPKVSWQEISGMRNKLIYEYFIVDLHLVWEVVRKDIPQLKKQITKVLEEIG</sequence>
<dbReference type="Pfam" id="PF01934">
    <property type="entry name" value="HepT-like"/>
    <property type="match status" value="1"/>
</dbReference>
<proteinExistence type="predicted"/>
<dbReference type="EMBL" id="MFQN01000003">
    <property type="protein sequence ID" value="OGH75754.1"/>
    <property type="molecule type" value="Genomic_DNA"/>
</dbReference>
<accession>A0A1F6MVS6</accession>
<dbReference type="AlphaFoldDB" id="A0A1F6MVS6"/>
<keyword evidence="4" id="KW-0547">Nucleotide-binding</keyword>
<evidence type="ECO:0000256" key="4">
    <source>
        <dbReference type="ARBA" id="ARBA00022741"/>
    </source>
</evidence>